<evidence type="ECO:0008006" key="4">
    <source>
        <dbReference type="Google" id="ProtNLM"/>
    </source>
</evidence>
<sequence length="67" mass="7363">MNNRGFVLLLLLTCIFTVYSASIQINPVGPNLLVGRGNRQILDCFVSDQAPLTLDYTWSHPAGSNLI</sequence>
<protein>
    <recommendedName>
        <fullName evidence="4">Immunoglobulin V-set domain-containing protein</fullName>
    </recommendedName>
</protein>
<organism evidence="2 3">
    <name type="scientific">Candidula unifasciata</name>
    <dbReference type="NCBI Taxonomy" id="100452"/>
    <lineage>
        <taxon>Eukaryota</taxon>
        <taxon>Metazoa</taxon>
        <taxon>Spiralia</taxon>
        <taxon>Lophotrochozoa</taxon>
        <taxon>Mollusca</taxon>
        <taxon>Gastropoda</taxon>
        <taxon>Heterobranchia</taxon>
        <taxon>Euthyneura</taxon>
        <taxon>Panpulmonata</taxon>
        <taxon>Eupulmonata</taxon>
        <taxon>Stylommatophora</taxon>
        <taxon>Helicina</taxon>
        <taxon>Helicoidea</taxon>
        <taxon>Geomitridae</taxon>
        <taxon>Candidula</taxon>
    </lineage>
</organism>
<evidence type="ECO:0000313" key="3">
    <source>
        <dbReference type="Proteomes" id="UP000678393"/>
    </source>
</evidence>
<feature type="non-terminal residue" evidence="2">
    <location>
        <position position="67"/>
    </location>
</feature>
<reference evidence="2" key="1">
    <citation type="submission" date="2021-04" db="EMBL/GenBank/DDBJ databases">
        <authorList>
            <consortium name="Molecular Ecology Group"/>
        </authorList>
    </citation>
    <scope>NUCLEOTIDE SEQUENCE</scope>
</reference>
<proteinExistence type="predicted"/>
<keyword evidence="1" id="KW-0732">Signal</keyword>
<evidence type="ECO:0000256" key="1">
    <source>
        <dbReference type="SAM" id="SignalP"/>
    </source>
</evidence>
<accession>A0A8S3Z219</accession>
<feature type="signal peptide" evidence="1">
    <location>
        <begin position="1"/>
        <end position="20"/>
    </location>
</feature>
<evidence type="ECO:0000313" key="2">
    <source>
        <dbReference type="EMBL" id="CAG5123543.1"/>
    </source>
</evidence>
<dbReference type="AlphaFoldDB" id="A0A8S3Z219"/>
<dbReference type="Proteomes" id="UP000678393">
    <property type="component" value="Unassembled WGS sequence"/>
</dbReference>
<keyword evidence="3" id="KW-1185">Reference proteome</keyword>
<comment type="caution">
    <text evidence="2">The sequence shown here is derived from an EMBL/GenBank/DDBJ whole genome shotgun (WGS) entry which is preliminary data.</text>
</comment>
<feature type="chain" id="PRO_5035840038" description="Immunoglobulin V-set domain-containing protein" evidence="1">
    <location>
        <begin position="21"/>
        <end position="67"/>
    </location>
</feature>
<gene>
    <name evidence="2" type="ORF">CUNI_LOCUS9101</name>
</gene>
<name>A0A8S3Z219_9EUPU</name>
<dbReference type="EMBL" id="CAJHNH020001552">
    <property type="protein sequence ID" value="CAG5123543.1"/>
    <property type="molecule type" value="Genomic_DNA"/>
</dbReference>